<comment type="caution">
    <text evidence="1">The sequence shown here is derived from an EMBL/GenBank/DDBJ whole genome shotgun (WGS) entry which is preliminary data.</text>
</comment>
<organism evidence="1 2">
    <name type="scientific">Ancylobacter radicis</name>
    <dbReference type="NCBI Taxonomy" id="2836179"/>
    <lineage>
        <taxon>Bacteria</taxon>
        <taxon>Pseudomonadati</taxon>
        <taxon>Pseudomonadota</taxon>
        <taxon>Alphaproteobacteria</taxon>
        <taxon>Hyphomicrobiales</taxon>
        <taxon>Xanthobacteraceae</taxon>
        <taxon>Ancylobacter</taxon>
    </lineage>
</organism>
<dbReference type="EMBL" id="JAHCQH010000014">
    <property type="protein sequence ID" value="MBS9476255.1"/>
    <property type="molecule type" value="Genomic_DNA"/>
</dbReference>
<sequence length="75" mass="7788">MTFAACSAASPKPSPVVLPAAPDWLAPVAPPKIAAGMDARVALARTYTALTLANGRLEQGRAWYGDMKAGYEGAR</sequence>
<evidence type="ECO:0000313" key="2">
    <source>
        <dbReference type="Proteomes" id="UP001166585"/>
    </source>
</evidence>
<accession>A0ABS5R4W9</accession>
<reference evidence="1" key="1">
    <citation type="submission" date="2021-05" db="EMBL/GenBank/DDBJ databases">
        <authorList>
            <person name="Sun Q."/>
            <person name="Inoue M."/>
        </authorList>
    </citation>
    <scope>NUCLEOTIDE SEQUENCE</scope>
    <source>
        <strain evidence="1">VKM B-3255</strain>
    </source>
</reference>
<name>A0ABS5R4W9_9HYPH</name>
<evidence type="ECO:0000313" key="1">
    <source>
        <dbReference type="EMBL" id="MBS9476255.1"/>
    </source>
</evidence>
<dbReference type="Proteomes" id="UP001166585">
    <property type="component" value="Unassembled WGS sequence"/>
</dbReference>
<proteinExistence type="predicted"/>
<protein>
    <submittedName>
        <fullName evidence="1">Uncharacterized protein</fullName>
    </submittedName>
</protein>
<gene>
    <name evidence="1" type="ORF">KIP89_03955</name>
</gene>
<keyword evidence="2" id="KW-1185">Reference proteome</keyword>